<keyword evidence="1" id="KW-0677">Repeat</keyword>
<dbReference type="SUPFAM" id="SSF81301">
    <property type="entry name" value="Nucleotidyltransferase"/>
    <property type="match status" value="1"/>
</dbReference>
<dbReference type="PANTHER" id="PTHR41773">
    <property type="entry name" value="GTP PYROPHOSPHATASE-RELATED"/>
    <property type="match status" value="1"/>
</dbReference>
<reference evidence="3 4" key="1">
    <citation type="journal article" date="2025" name="Microbiol. Resour. Announc.">
        <title>Draft genome sequences for Neonectria magnoliae and Neonectria punicea, canker pathogens of Liriodendron tulipifera and Acer saccharum in West Virginia.</title>
        <authorList>
            <person name="Petronek H.M."/>
            <person name="Kasson M.T."/>
            <person name="Metheny A.M."/>
            <person name="Stauder C.M."/>
            <person name="Lovett B."/>
            <person name="Lynch S.C."/>
            <person name="Garnas J.R."/>
            <person name="Kasson L.R."/>
            <person name="Stajich J.E."/>
        </authorList>
    </citation>
    <scope>NUCLEOTIDE SEQUENCE [LARGE SCALE GENOMIC DNA]</scope>
    <source>
        <strain evidence="3 4">NRRL 64653</strain>
    </source>
</reference>
<sequence>MVAQLIKYCERQLHERHILAKVEGRAKSLDSIEKSIQRREEHRIHNHHGPYESLYEIFHDIHDLAGVRIVVDYPSDIDTVNEFITDTFEQKKQLNIISSNREVGNSWKAWFGAYKSCNHHVAIKPEAEDMLQSFCNITFEVQLTSLPESLYNRLAHPLLYKKSSGTITRQDEMVIDMSHGLALCYSICLLCMQDKLEGPSRAESCQPELREAMRKVDQEPGVQQSDKDLDALVEMTPDIDVASNIHNKQPYRSWANDTAAEGIFWLYAPAGTGKPTLARSLVDDFRAANNLAAAYFFRRGDVMRNDTARIFPTIASQLMETIPHFQRFLRESLKTSNGTLEAKSLEDQFKILIQAPLSKLLPFKPESCIYVIVIDALDECNKPENIARLLKLFSSLDNQNVLRLCVLFTSRFAPPIVDAFGGIQEAGTQCRTLALHDEFCEETKAEIELVLTDSPAEIKKKRRIRMEPWPRPEDLTYVVNQATAPSPLFIYASTLLRFVDDKRERRSPTKRFQTWLTPCRENMSPLNQMYISILQDLVDGDGENYDPLNPEERLELSNILGSLILLAEPLSLCWR</sequence>
<dbReference type="InterPro" id="IPR043519">
    <property type="entry name" value="NT_sf"/>
</dbReference>
<dbReference type="Pfam" id="PF04607">
    <property type="entry name" value="RelA_SpoT"/>
    <property type="match status" value="1"/>
</dbReference>
<evidence type="ECO:0000259" key="2">
    <source>
        <dbReference type="SMART" id="SM00954"/>
    </source>
</evidence>
<dbReference type="Proteomes" id="UP001498476">
    <property type="component" value="Unassembled WGS sequence"/>
</dbReference>
<accession>A0ABR1GLJ0</accession>
<dbReference type="Pfam" id="PF24883">
    <property type="entry name" value="NPHP3_N"/>
    <property type="match status" value="1"/>
</dbReference>
<dbReference type="InterPro" id="IPR007685">
    <property type="entry name" value="RelA_SpoT"/>
</dbReference>
<dbReference type="Gene3D" id="3.40.50.300">
    <property type="entry name" value="P-loop containing nucleotide triphosphate hydrolases"/>
    <property type="match status" value="1"/>
</dbReference>
<evidence type="ECO:0000313" key="3">
    <source>
        <dbReference type="EMBL" id="KAK7402748.1"/>
    </source>
</evidence>
<dbReference type="PANTHER" id="PTHR41773:SF1">
    <property type="entry name" value="RELA_SPOT DOMAIN-CONTAINING PROTEIN"/>
    <property type="match status" value="1"/>
</dbReference>
<dbReference type="Gene3D" id="3.30.460.10">
    <property type="entry name" value="Beta Polymerase, domain 2"/>
    <property type="match status" value="1"/>
</dbReference>
<evidence type="ECO:0000256" key="1">
    <source>
        <dbReference type="ARBA" id="ARBA00022737"/>
    </source>
</evidence>
<keyword evidence="4" id="KW-1185">Reference proteome</keyword>
<evidence type="ECO:0000313" key="4">
    <source>
        <dbReference type="Proteomes" id="UP001498476"/>
    </source>
</evidence>
<comment type="caution">
    <text evidence="3">The sequence shown here is derived from an EMBL/GenBank/DDBJ whole genome shotgun (WGS) entry which is preliminary data.</text>
</comment>
<organism evidence="3 4">
    <name type="scientific">Neonectria punicea</name>
    <dbReference type="NCBI Taxonomy" id="979145"/>
    <lineage>
        <taxon>Eukaryota</taxon>
        <taxon>Fungi</taxon>
        <taxon>Dikarya</taxon>
        <taxon>Ascomycota</taxon>
        <taxon>Pezizomycotina</taxon>
        <taxon>Sordariomycetes</taxon>
        <taxon>Hypocreomycetidae</taxon>
        <taxon>Hypocreales</taxon>
        <taxon>Nectriaceae</taxon>
        <taxon>Neonectria</taxon>
    </lineage>
</organism>
<dbReference type="InterPro" id="IPR056884">
    <property type="entry name" value="NPHP3-like_N"/>
</dbReference>
<name>A0ABR1GLJ0_9HYPO</name>
<dbReference type="SMART" id="SM00954">
    <property type="entry name" value="RelA_SpoT"/>
    <property type="match status" value="1"/>
</dbReference>
<dbReference type="SUPFAM" id="SSF52540">
    <property type="entry name" value="P-loop containing nucleoside triphosphate hydrolases"/>
    <property type="match status" value="1"/>
</dbReference>
<dbReference type="EMBL" id="JAZAVJ010000285">
    <property type="protein sequence ID" value="KAK7402748.1"/>
    <property type="molecule type" value="Genomic_DNA"/>
</dbReference>
<dbReference type="CDD" id="cd05399">
    <property type="entry name" value="NT_Rel-Spo_like"/>
    <property type="match status" value="1"/>
</dbReference>
<dbReference type="InterPro" id="IPR027417">
    <property type="entry name" value="P-loop_NTPase"/>
</dbReference>
<gene>
    <name evidence="3" type="ORF">QQX98_011505</name>
</gene>
<protein>
    <recommendedName>
        <fullName evidence="2">RelA/SpoT domain-containing protein</fullName>
    </recommendedName>
</protein>
<feature type="domain" description="RelA/SpoT" evidence="2">
    <location>
        <begin position="24"/>
        <end position="166"/>
    </location>
</feature>
<proteinExistence type="predicted"/>